<proteinExistence type="predicted"/>
<evidence type="ECO:0000313" key="3">
    <source>
        <dbReference type="Proteomes" id="UP000823641"/>
    </source>
</evidence>
<dbReference type="Pfam" id="PF19494">
    <property type="entry name" value="DUF6029"/>
    <property type="match status" value="1"/>
</dbReference>
<evidence type="ECO:0000313" key="2">
    <source>
        <dbReference type="EMBL" id="MBO8460349.1"/>
    </source>
</evidence>
<reference evidence="2" key="1">
    <citation type="submission" date="2020-10" db="EMBL/GenBank/DDBJ databases">
        <authorList>
            <person name="Gilroy R."/>
        </authorList>
    </citation>
    <scope>NUCLEOTIDE SEQUENCE</scope>
    <source>
        <strain evidence="2">G3-3990</strain>
    </source>
</reference>
<sequence>MKKRYLLLVSIALSLATTIWAQEENEPVVLSGALQTDMLFPEEDAAIGTGSYDSKFLSNSYLDLILNSKYITAGARLEMLQNPLPGFEDDFAGGGIPYLFLTGRYKWAELTVGDIYDQFGSGFILRLYEERSLGISNSLRGGRLVLTPYKGIRFKALGGMQRVYFNYDYQNNKLGFDYCKGAVWGADLELGVEEWIPTMMDNNWRLTLGGSFVSKHEPEQEVMKVLENDEGKPVSYKLNLPENVAATDVRARLQKDNWNFLVEYAYKFNDPSKDNGYIYRPGQALLVSAAYSQRGMSALLQVKRSENMAFRSDRTRSGSAAFINHLPAFSMTHTYALPALYPYATQIADGEWAFQGELSYNFKRRTPMGGKYGTMLKLNATYIRGIGKEYIYGTDPADLMGTDGYKSSFFSMGDETYYTDVNLTLDKKITKQWSITAMYMYQIYNQKVVEGHGINGDLVHSNIIVADIKYTPSKNVSMRAELQYLYTKQAEGQWVYGMYELSLFKSLMLYVSDMYNIDATKLHYYSGGLSYNWRSHRLQVAYGRTRAGYNCSGGVCRYVPASRGVTVSYNVIF</sequence>
<reference evidence="2" key="2">
    <citation type="journal article" date="2021" name="PeerJ">
        <title>Extensive microbial diversity within the chicken gut microbiome revealed by metagenomics and culture.</title>
        <authorList>
            <person name="Gilroy R."/>
            <person name="Ravi A."/>
            <person name="Getino M."/>
            <person name="Pursley I."/>
            <person name="Horton D.L."/>
            <person name="Alikhan N.F."/>
            <person name="Baker D."/>
            <person name="Gharbi K."/>
            <person name="Hall N."/>
            <person name="Watson M."/>
            <person name="Adriaenssens E.M."/>
            <person name="Foster-Nyarko E."/>
            <person name="Jarju S."/>
            <person name="Secka A."/>
            <person name="Antonio M."/>
            <person name="Oren A."/>
            <person name="Chaudhuri R.R."/>
            <person name="La Ragione R."/>
            <person name="Hildebrand F."/>
            <person name="Pallen M.J."/>
        </authorList>
    </citation>
    <scope>NUCLEOTIDE SEQUENCE</scope>
    <source>
        <strain evidence="2">G3-3990</strain>
    </source>
</reference>
<dbReference type="AlphaFoldDB" id="A0A9D9HU58"/>
<dbReference type="EMBL" id="JADIMG010000079">
    <property type="protein sequence ID" value="MBO8460349.1"/>
    <property type="molecule type" value="Genomic_DNA"/>
</dbReference>
<protein>
    <submittedName>
        <fullName evidence="2">Uncharacterized protein</fullName>
    </submittedName>
</protein>
<name>A0A9D9HU58_9BACT</name>
<keyword evidence="1" id="KW-0732">Signal</keyword>
<accession>A0A9D9HU58</accession>
<feature type="chain" id="PRO_5038549359" evidence="1">
    <location>
        <begin position="22"/>
        <end position="573"/>
    </location>
</feature>
<comment type="caution">
    <text evidence="2">The sequence shown here is derived from an EMBL/GenBank/DDBJ whole genome shotgun (WGS) entry which is preliminary data.</text>
</comment>
<dbReference type="Proteomes" id="UP000823641">
    <property type="component" value="Unassembled WGS sequence"/>
</dbReference>
<feature type="signal peptide" evidence="1">
    <location>
        <begin position="1"/>
        <end position="21"/>
    </location>
</feature>
<organism evidence="2 3">
    <name type="scientific">Candidatus Gallipaludibacter merdavium</name>
    <dbReference type="NCBI Taxonomy" id="2840839"/>
    <lineage>
        <taxon>Bacteria</taxon>
        <taxon>Pseudomonadati</taxon>
        <taxon>Bacteroidota</taxon>
        <taxon>Bacteroidia</taxon>
        <taxon>Bacteroidales</taxon>
        <taxon>Candidatus Gallipaludibacter</taxon>
    </lineage>
</organism>
<evidence type="ECO:0000256" key="1">
    <source>
        <dbReference type="SAM" id="SignalP"/>
    </source>
</evidence>
<gene>
    <name evidence="2" type="ORF">IAA73_08470</name>
</gene>
<dbReference type="InterPro" id="IPR046070">
    <property type="entry name" value="DUF6029"/>
</dbReference>